<dbReference type="EMBL" id="JALJOT010000004">
    <property type="protein sequence ID" value="KAK9915895.1"/>
    <property type="molecule type" value="Genomic_DNA"/>
</dbReference>
<reference evidence="2 3" key="1">
    <citation type="journal article" date="2024" name="Nat. Commun.">
        <title>Phylogenomics reveals the evolutionary origins of lichenization in chlorophyte algae.</title>
        <authorList>
            <person name="Puginier C."/>
            <person name="Libourel C."/>
            <person name="Otte J."/>
            <person name="Skaloud P."/>
            <person name="Haon M."/>
            <person name="Grisel S."/>
            <person name="Petersen M."/>
            <person name="Berrin J.G."/>
            <person name="Delaux P.M."/>
            <person name="Dal Grande F."/>
            <person name="Keller J."/>
        </authorList>
    </citation>
    <scope>NUCLEOTIDE SEQUENCE [LARGE SCALE GENOMIC DNA]</scope>
    <source>
        <strain evidence="2 3">SAG 216-7</strain>
    </source>
</reference>
<gene>
    <name evidence="2" type="ORF">WJX75_005739</name>
</gene>
<evidence type="ECO:0000313" key="2">
    <source>
        <dbReference type="EMBL" id="KAK9915895.1"/>
    </source>
</evidence>
<evidence type="ECO:0000313" key="3">
    <source>
        <dbReference type="Proteomes" id="UP001491310"/>
    </source>
</evidence>
<feature type="compositionally biased region" description="Low complexity" evidence="1">
    <location>
        <begin position="55"/>
        <end position="65"/>
    </location>
</feature>
<protein>
    <submittedName>
        <fullName evidence="2">Uncharacterized protein</fullName>
    </submittedName>
</protein>
<evidence type="ECO:0000256" key="1">
    <source>
        <dbReference type="SAM" id="MobiDB-lite"/>
    </source>
</evidence>
<feature type="region of interest" description="Disordered" evidence="1">
    <location>
        <begin position="1"/>
        <end position="22"/>
    </location>
</feature>
<sequence length="166" mass="18188">MRTRSHYMETTTERTPSPDQHLQPCRELAEDIPAQARLSASRRALNTWGTGASTQPLHLPAYAQPPQAPLPVRTQARRDVLTSLDGCLTVRNLHAAFLDFSNGPNTSAEALPPQPPQAFQIDKDDAMVVQPSAPQATHSMLMAAAAHQMELRNSTLAQRVACSSWQ</sequence>
<feature type="compositionally biased region" description="Polar residues" evidence="1">
    <location>
        <begin position="8"/>
        <end position="20"/>
    </location>
</feature>
<accession>A0ABR2YX24</accession>
<dbReference type="Proteomes" id="UP001491310">
    <property type="component" value="Unassembled WGS sequence"/>
</dbReference>
<proteinExistence type="predicted"/>
<name>A0ABR2YX24_9CHLO</name>
<keyword evidence="3" id="KW-1185">Reference proteome</keyword>
<organism evidence="2 3">
    <name type="scientific">Coccomyxa subellipsoidea</name>
    <dbReference type="NCBI Taxonomy" id="248742"/>
    <lineage>
        <taxon>Eukaryota</taxon>
        <taxon>Viridiplantae</taxon>
        <taxon>Chlorophyta</taxon>
        <taxon>core chlorophytes</taxon>
        <taxon>Trebouxiophyceae</taxon>
        <taxon>Trebouxiophyceae incertae sedis</taxon>
        <taxon>Coccomyxaceae</taxon>
        <taxon>Coccomyxa</taxon>
    </lineage>
</organism>
<comment type="caution">
    <text evidence="2">The sequence shown here is derived from an EMBL/GenBank/DDBJ whole genome shotgun (WGS) entry which is preliminary data.</text>
</comment>
<feature type="region of interest" description="Disordered" evidence="1">
    <location>
        <begin position="49"/>
        <end position="69"/>
    </location>
</feature>